<evidence type="ECO:0000313" key="9">
    <source>
        <dbReference type="Proteomes" id="UP000236161"/>
    </source>
</evidence>
<dbReference type="InterPro" id="IPR036638">
    <property type="entry name" value="HLH_DNA-bd_sf"/>
</dbReference>
<evidence type="ECO:0000256" key="1">
    <source>
        <dbReference type="ARBA" id="ARBA00004123"/>
    </source>
</evidence>
<dbReference type="SUPFAM" id="SSF47459">
    <property type="entry name" value="HLH, helix-loop-helix DNA-binding domain"/>
    <property type="match status" value="1"/>
</dbReference>
<keyword evidence="9" id="KW-1185">Reference proteome</keyword>
<dbReference type="AlphaFoldDB" id="A0A2I0B5D3"/>
<comment type="similarity">
    <text evidence="2">Belongs to the bHLH protein family.</text>
</comment>
<dbReference type="GO" id="GO:0000976">
    <property type="term" value="F:transcription cis-regulatory region binding"/>
    <property type="evidence" value="ECO:0007669"/>
    <property type="project" value="UniProtKB-ARBA"/>
</dbReference>
<comment type="subcellular location">
    <subcellularLocation>
        <location evidence="1">Nucleus</location>
    </subcellularLocation>
</comment>
<evidence type="ECO:0000259" key="7">
    <source>
        <dbReference type="Pfam" id="PF26576"/>
    </source>
</evidence>
<organism evidence="8 9">
    <name type="scientific">Apostasia shenzhenica</name>
    <dbReference type="NCBI Taxonomy" id="1088818"/>
    <lineage>
        <taxon>Eukaryota</taxon>
        <taxon>Viridiplantae</taxon>
        <taxon>Streptophyta</taxon>
        <taxon>Embryophyta</taxon>
        <taxon>Tracheophyta</taxon>
        <taxon>Spermatophyta</taxon>
        <taxon>Magnoliopsida</taxon>
        <taxon>Liliopsida</taxon>
        <taxon>Asparagales</taxon>
        <taxon>Orchidaceae</taxon>
        <taxon>Apostasioideae</taxon>
        <taxon>Apostasia</taxon>
    </lineage>
</organism>
<dbReference type="OrthoDB" id="1647165at2759"/>
<feature type="region of interest" description="Disordered" evidence="6">
    <location>
        <begin position="130"/>
        <end position="150"/>
    </location>
</feature>
<evidence type="ECO:0000256" key="5">
    <source>
        <dbReference type="ARBA" id="ARBA00023242"/>
    </source>
</evidence>
<gene>
    <name evidence="8" type="primary">BHLH149</name>
    <name evidence="8" type="ORF">AXF42_Ash007791</name>
</gene>
<feature type="region of interest" description="Disordered" evidence="6">
    <location>
        <begin position="14"/>
        <end position="38"/>
    </location>
</feature>
<reference evidence="8 9" key="1">
    <citation type="journal article" date="2017" name="Nature">
        <title>The Apostasia genome and the evolution of orchids.</title>
        <authorList>
            <person name="Zhang G.Q."/>
            <person name="Liu K.W."/>
            <person name="Li Z."/>
            <person name="Lohaus R."/>
            <person name="Hsiao Y.Y."/>
            <person name="Niu S.C."/>
            <person name="Wang J.Y."/>
            <person name="Lin Y.C."/>
            <person name="Xu Q."/>
            <person name="Chen L.J."/>
            <person name="Yoshida K."/>
            <person name="Fujiwara S."/>
            <person name="Wang Z.W."/>
            <person name="Zhang Y.Q."/>
            <person name="Mitsuda N."/>
            <person name="Wang M."/>
            <person name="Liu G.H."/>
            <person name="Pecoraro L."/>
            <person name="Huang H.X."/>
            <person name="Xiao X.J."/>
            <person name="Lin M."/>
            <person name="Wu X.Y."/>
            <person name="Wu W.L."/>
            <person name="Chen Y.Y."/>
            <person name="Chang S.B."/>
            <person name="Sakamoto S."/>
            <person name="Ohme-Takagi M."/>
            <person name="Yagi M."/>
            <person name="Zeng S.J."/>
            <person name="Shen C.Y."/>
            <person name="Yeh C.M."/>
            <person name="Luo Y.B."/>
            <person name="Tsai W.C."/>
            <person name="Van de Peer Y."/>
            <person name="Liu Z.J."/>
        </authorList>
    </citation>
    <scope>NUCLEOTIDE SEQUENCE [LARGE SCALE GENOMIC DNA]</scope>
    <source>
        <strain evidence="9">cv. Shenzhen</strain>
        <tissue evidence="8">Stem</tissue>
    </source>
</reference>
<dbReference type="GO" id="GO:0005634">
    <property type="term" value="C:nucleus"/>
    <property type="evidence" value="ECO:0007669"/>
    <property type="project" value="UniProtKB-SubCell"/>
</dbReference>
<evidence type="ECO:0000256" key="2">
    <source>
        <dbReference type="ARBA" id="ARBA00005510"/>
    </source>
</evidence>
<accession>A0A2I0B5D3</accession>
<dbReference type="STRING" id="1088818.A0A2I0B5D3"/>
<evidence type="ECO:0000256" key="4">
    <source>
        <dbReference type="ARBA" id="ARBA00023163"/>
    </source>
</evidence>
<keyword evidence="4" id="KW-0804">Transcription</keyword>
<evidence type="ECO:0000313" key="8">
    <source>
        <dbReference type="EMBL" id="PKA62995.1"/>
    </source>
</evidence>
<dbReference type="PANTHER" id="PTHR33124">
    <property type="entry name" value="TRANSCRIPTION FACTOR IBH1-LIKE 1"/>
    <property type="match status" value="1"/>
</dbReference>
<dbReference type="Proteomes" id="UP000236161">
    <property type="component" value="Unassembled WGS sequence"/>
</dbReference>
<dbReference type="GO" id="GO:0006355">
    <property type="term" value="P:regulation of DNA-templated transcription"/>
    <property type="evidence" value="ECO:0007669"/>
    <property type="project" value="InterPro"/>
</dbReference>
<dbReference type="CDD" id="cd11444">
    <property type="entry name" value="bHLH_AtIBH1_like"/>
    <property type="match status" value="1"/>
</dbReference>
<name>A0A2I0B5D3_9ASPA</name>
<dbReference type="InterPro" id="IPR044549">
    <property type="entry name" value="bHLH_AtIBH1-like"/>
</dbReference>
<dbReference type="GO" id="GO:0046983">
    <property type="term" value="F:protein dimerization activity"/>
    <property type="evidence" value="ECO:0007669"/>
    <property type="project" value="InterPro"/>
</dbReference>
<keyword evidence="3" id="KW-0805">Transcription regulation</keyword>
<feature type="region of interest" description="Disordered" evidence="6">
    <location>
        <begin position="210"/>
        <end position="233"/>
    </location>
</feature>
<protein>
    <submittedName>
        <fullName evidence="8">Transcription factor bHLH149</fullName>
    </submittedName>
</protein>
<dbReference type="Pfam" id="PF26576">
    <property type="entry name" value="IBH1_N"/>
    <property type="match status" value="1"/>
</dbReference>
<keyword evidence="5" id="KW-0539">Nucleus</keyword>
<evidence type="ECO:0000256" key="6">
    <source>
        <dbReference type="SAM" id="MobiDB-lite"/>
    </source>
</evidence>
<dbReference type="PANTHER" id="PTHR33124:SF12">
    <property type="entry name" value="TRANSCRIPTION FACTOR BHLH148"/>
    <property type="match status" value="1"/>
</dbReference>
<sequence length="233" mass="24989">MNIQTEAAGREEITISDAAIDPVTPSPGKYRVRKRKNGTLKTAQRSACRWRTNYQQRIYCSKLVEALRRVRRTEAPPPAEHPHGRSVRETADRVLAVAARGRTRWSRAILADRPIGVKLRRARGAAAAASCSIRRKKSGASDPAGGRRVNQPSLERKAKLLGRLVPGCRKLSLPSLLDETSDYIAALEMQVRAMSALAEILSASGSGAAGDGAVAAGQLESNPPGYSGAGTLQ</sequence>
<evidence type="ECO:0000256" key="3">
    <source>
        <dbReference type="ARBA" id="ARBA00023015"/>
    </source>
</evidence>
<proteinExistence type="inferred from homology"/>
<dbReference type="InterPro" id="IPR059002">
    <property type="entry name" value="IBH1_N"/>
</dbReference>
<feature type="domain" description="IBH1-like N-terminal" evidence="7">
    <location>
        <begin position="55"/>
        <end position="111"/>
    </location>
</feature>
<dbReference type="InterPro" id="IPR044660">
    <property type="entry name" value="IBH1-like"/>
</dbReference>
<dbReference type="EMBL" id="KZ451911">
    <property type="protein sequence ID" value="PKA62995.1"/>
    <property type="molecule type" value="Genomic_DNA"/>
</dbReference>